<protein>
    <submittedName>
        <fullName evidence="2">Phosphatidylinositol N-acetylglucosaminyltransferase subunit Q isoform A</fullName>
    </submittedName>
</protein>
<feature type="transmembrane region" description="Helical" evidence="1">
    <location>
        <begin position="525"/>
        <end position="550"/>
    </location>
</feature>
<reference evidence="2 3" key="1">
    <citation type="submission" date="2018-09" db="EMBL/GenBank/DDBJ databases">
        <title>A high-quality reference genome of wild soybean provides a powerful tool to mine soybean genomes.</title>
        <authorList>
            <person name="Xie M."/>
            <person name="Chung C.Y.L."/>
            <person name="Li M.-W."/>
            <person name="Wong F.-L."/>
            <person name="Chan T.-F."/>
            <person name="Lam H.-M."/>
        </authorList>
    </citation>
    <scope>NUCLEOTIDE SEQUENCE [LARGE SCALE GENOMIC DNA]</scope>
    <source>
        <strain evidence="3">cv. W05</strain>
        <tissue evidence="2">Hypocotyl of etiolated seedlings</tissue>
    </source>
</reference>
<comment type="caution">
    <text evidence="2">The sequence shown here is derived from an EMBL/GenBank/DDBJ whole genome shotgun (WGS) entry which is preliminary data.</text>
</comment>
<feature type="transmembrane region" description="Helical" evidence="1">
    <location>
        <begin position="386"/>
        <end position="407"/>
    </location>
</feature>
<gene>
    <name evidence="2" type="ORF">D0Y65_049187</name>
</gene>
<feature type="transmembrane region" description="Helical" evidence="1">
    <location>
        <begin position="481"/>
        <end position="504"/>
    </location>
</feature>
<dbReference type="GO" id="GO:0006506">
    <property type="term" value="P:GPI anchor biosynthetic process"/>
    <property type="evidence" value="ECO:0007669"/>
    <property type="project" value="InterPro"/>
</dbReference>
<dbReference type="EMBL" id="QZWG01000018">
    <property type="protein sequence ID" value="RZB53031.1"/>
    <property type="molecule type" value="Genomic_DNA"/>
</dbReference>
<dbReference type="InterPro" id="IPR007720">
    <property type="entry name" value="PigQ/GPI1"/>
</dbReference>
<keyword evidence="2" id="KW-0328">Glycosyltransferase</keyword>
<dbReference type="PANTHER" id="PTHR47555:SF2">
    <property type="entry name" value="N-ACETYLGLUCOSAMINYL TRANSFERASE COMPONENT FAMILY PROTEIN _ GPI1 FAMILY PROTEIN"/>
    <property type="match status" value="1"/>
</dbReference>
<name>A0A445FVX0_GLYSO</name>
<keyword evidence="1" id="KW-0472">Membrane</keyword>
<dbReference type="GO" id="GO:0016020">
    <property type="term" value="C:membrane"/>
    <property type="evidence" value="ECO:0007669"/>
    <property type="project" value="InterPro"/>
</dbReference>
<dbReference type="Proteomes" id="UP000289340">
    <property type="component" value="Chromosome 18"/>
</dbReference>
<proteinExistence type="predicted"/>
<keyword evidence="1" id="KW-1133">Transmembrane helix</keyword>
<feature type="transmembrane region" description="Helical" evidence="1">
    <location>
        <begin position="419"/>
        <end position="445"/>
    </location>
</feature>
<organism evidence="2 3">
    <name type="scientific">Glycine soja</name>
    <name type="common">Wild soybean</name>
    <dbReference type="NCBI Taxonomy" id="3848"/>
    <lineage>
        <taxon>Eukaryota</taxon>
        <taxon>Viridiplantae</taxon>
        <taxon>Streptophyta</taxon>
        <taxon>Embryophyta</taxon>
        <taxon>Tracheophyta</taxon>
        <taxon>Spermatophyta</taxon>
        <taxon>Magnoliopsida</taxon>
        <taxon>eudicotyledons</taxon>
        <taxon>Gunneridae</taxon>
        <taxon>Pentapetalae</taxon>
        <taxon>rosids</taxon>
        <taxon>fabids</taxon>
        <taxon>Fabales</taxon>
        <taxon>Fabaceae</taxon>
        <taxon>Papilionoideae</taxon>
        <taxon>50 kb inversion clade</taxon>
        <taxon>NPAAA clade</taxon>
        <taxon>indigoferoid/millettioid clade</taxon>
        <taxon>Phaseoleae</taxon>
        <taxon>Glycine</taxon>
        <taxon>Glycine subgen. Soja</taxon>
    </lineage>
</organism>
<dbReference type="PANTHER" id="PTHR47555">
    <property type="entry name" value="N-ACETYLGLUCOSAMINYL TRANSFERASE COMPONENT FAMILY PROTEIN / GPI1 FAMILY PROTEIN"/>
    <property type="match status" value="1"/>
</dbReference>
<dbReference type="AlphaFoldDB" id="A0A445FVX0"/>
<dbReference type="Pfam" id="PF05024">
    <property type="entry name" value="Gpi1"/>
    <property type="match status" value="1"/>
</dbReference>
<sequence length="776" mass="88696">MRRHCRLWWPMQLLSNEESSSSILLGWFVTCSPSSLDIIVAFTCSEVLLSSYSPGIEGIIHGTCGSMPSVLEDKSKFSVLGLCVTDPTTSNGLMNGAEDDKKKFSEFGNALQEGDTDRKNNSRSCCCFQLDGSLRKSSQYVLGRSNWVLLMFDSPEQTDVGIHRLPKLHHIHWNGLTVSQYDVHVIIYETPSYGAHHFSLCHPGSNEKAKTSIKNPKWVDELHKKQQFIELDTITLAINCTAAAKRIFETHLVPRRSLSQLSIFPMLYVVTGHLFSKFWASISTMLYIVLQFFQTHFNYESESWVYGTSTNVFIKTAWINMRIRCCQILYWPIFLWENDLRSQSCVEYVEKAAMHRHSMWSTLVVDVLLGNLVGWALLYHAESVCLSVLNFMHGFSTFLRSGCVWLMGNPAGFKLNAELAGVLGMASLNAVQIWSTLWIFVGYIFNYIIQGLSVLGILCGFTVPAALVIDMIALATLHISALHWFISLVYSSQIQALAALWRLFRGRKWNPLRQRLDSFDYTVKQHIVGSLLFTPLLLLLPTTSVFYIFFSIMDTTINLVCLLIEVTISVIHVTPYTKIFLWLVRPRRFPSGIWLEIIGCQSNSTASPSTDITDEMTSYKESLHVKDFNREKSSNLVSALHSNYLSLAVTWEWWQFALYATVVFLHGQTLLRWIKFQEKLSHLTTNMFFWEFLGQPSPQWLMEYSLGKECHLCAAPFYLHQCHGRLCTTKSIGVFAMIHLLHASDDNGLWLRFYYFYYNSGLNYTLSFIQLALLSC</sequence>
<evidence type="ECO:0000313" key="3">
    <source>
        <dbReference type="Proteomes" id="UP000289340"/>
    </source>
</evidence>
<evidence type="ECO:0000256" key="1">
    <source>
        <dbReference type="SAM" id="Phobius"/>
    </source>
</evidence>
<accession>A0A445FVX0</accession>
<evidence type="ECO:0000313" key="2">
    <source>
        <dbReference type="EMBL" id="RZB53031.1"/>
    </source>
</evidence>
<keyword evidence="3" id="KW-1185">Reference proteome</keyword>
<keyword evidence="1" id="KW-0812">Transmembrane</keyword>
<feature type="transmembrane region" description="Helical" evidence="1">
    <location>
        <begin position="452"/>
        <end position="475"/>
    </location>
</feature>
<dbReference type="GO" id="GO:0016757">
    <property type="term" value="F:glycosyltransferase activity"/>
    <property type="evidence" value="ECO:0007669"/>
    <property type="project" value="UniProtKB-KW"/>
</dbReference>
<feature type="transmembrane region" description="Helical" evidence="1">
    <location>
        <begin position="359"/>
        <end position="379"/>
    </location>
</feature>
<keyword evidence="2" id="KW-0808">Transferase</keyword>